<organism evidence="1 2">
    <name type="scientific">Shigella phage vB_SsoS-ISF002</name>
    <dbReference type="NCBI Taxonomy" id="2006922"/>
    <lineage>
        <taxon>Viruses</taxon>
        <taxon>Duplodnaviria</taxon>
        <taxon>Heunggongvirae</taxon>
        <taxon>Uroviricota</taxon>
        <taxon>Caudoviricetes</taxon>
        <taxon>Drexlerviridae</taxon>
        <taxon>Tunavirinae</taxon>
        <taxon>Tunavirus</taxon>
        <taxon>Tunavirus ISF002</taxon>
    </lineage>
</organism>
<dbReference type="OrthoDB" id="16376at10239"/>
<gene>
    <name evidence="1" type="ORF">ISF001_0065</name>
</gene>
<protein>
    <submittedName>
        <fullName evidence="1">Uncharacterized protein</fullName>
    </submittedName>
</protein>
<dbReference type="Proteomes" id="UP000222867">
    <property type="component" value="Segment"/>
</dbReference>
<keyword evidence="2" id="KW-1185">Reference proteome</keyword>
<sequence length="191" mass="21146">MSSYQSDAVQAAIQAAYEKAGVTVEQRQEAKVTDVIRAACDQLYGDGENTEFTFDATQMAEAAVRKSMPDADDYDVVECAGSWLLGKTEEINEKFKSSFITPIVSRHFSKIGKSVKVSVTMNDEKLRVVTISVSDEEVPVKKRRSRKKVSLADCLDSFVPDIDDIEKGDITVSAVRDLVRQMKAHIEKCGL</sequence>
<dbReference type="EMBL" id="MF093736">
    <property type="protein sequence ID" value="ASD50949.1"/>
    <property type="molecule type" value="Genomic_DNA"/>
</dbReference>
<evidence type="ECO:0000313" key="2">
    <source>
        <dbReference type="Proteomes" id="UP000222867"/>
    </source>
</evidence>
<name>A0A218M4C6_9CAUD</name>
<accession>A0A218M4C6</accession>
<evidence type="ECO:0000313" key="1">
    <source>
        <dbReference type="EMBL" id="ASD50949.1"/>
    </source>
</evidence>
<proteinExistence type="predicted"/>
<reference evidence="2" key="1">
    <citation type="submission" date="2017-05" db="EMBL/GenBank/DDBJ databases">
        <title>Isolation, characterization and comparative genomics of novel S. sonnie specific bacteriophage vB_SsoS-ISF001.</title>
        <authorList>
            <person name="Shahin K."/>
            <person name="Bouzari M."/>
            <person name="Wang R."/>
        </authorList>
    </citation>
    <scope>NUCLEOTIDE SEQUENCE [LARGE SCALE GENOMIC DNA]</scope>
</reference>